<reference evidence="12" key="1">
    <citation type="submission" date="2014-03" db="EMBL/GenBank/DDBJ databases">
        <authorList>
            <person name="Casaregola S."/>
        </authorList>
    </citation>
    <scope>NUCLEOTIDE SEQUENCE [LARGE SCALE GENOMIC DNA]</scope>
    <source>
        <strain evidence="12">CLIB 918</strain>
    </source>
</reference>
<dbReference type="AlphaFoldDB" id="A0A0J9XCU9"/>
<protein>
    <submittedName>
        <fullName evidence="12">Similar to Saccharomyces cerevisiae YER119C AVT6 Vacuolar aspartate and glutamate exporter</fullName>
    </submittedName>
</protein>
<proteinExistence type="inferred from homology"/>
<sequence length="473" mass="51800">MSHSYHSLDAPPPADAESIPPIRGKSTDGAAIINLLNTIVGAGILAMPFAIKQNGIVLGVATISFSALAAGMGLYLQGLCSLFVRDGHASFFQLSQKTYPSLSVIFDLAIAIKCFGVGVSYLIILGDLMPQIANSFGITHSVAATRSFWILISFFIVGPLSFLKHLDSLKYTSVIALVAVGYLVVIVIYQFFFFDSSEHKGNVNIVQPQSLAAVLKALPVFIFAFTCHQNMFSSLNEIPVKKEANFRKIVTFSIGPAAIVYIMVGLAGYLTFGDKVGGNIIAMYPYSIKIVIGQIAIAILVLLSYPLQCHPCRASIRNIINWIKTRNSIENINEYAELEEEVEQGEVHSHDHDSEIIHDHHSHHLLITSVIVALSLITALKVHSLEVMLAFVGSTGSTSISFILPGLFTYKLLTLQRDQFINPSFHENFYGVKTLDSQFSIRDQILRAAAIFLFFWGLLVLVVCLGINIITFG</sequence>
<feature type="transmembrane region" description="Helical" evidence="10">
    <location>
        <begin position="144"/>
        <end position="162"/>
    </location>
</feature>
<keyword evidence="13" id="KW-1185">Reference proteome</keyword>
<feature type="transmembrane region" description="Helical" evidence="10">
    <location>
        <begin position="104"/>
        <end position="124"/>
    </location>
</feature>
<organism evidence="12 13">
    <name type="scientific">Geotrichum candidum</name>
    <name type="common">Oospora lactis</name>
    <name type="synonym">Dipodascus geotrichum</name>
    <dbReference type="NCBI Taxonomy" id="1173061"/>
    <lineage>
        <taxon>Eukaryota</taxon>
        <taxon>Fungi</taxon>
        <taxon>Dikarya</taxon>
        <taxon>Ascomycota</taxon>
        <taxon>Saccharomycotina</taxon>
        <taxon>Dipodascomycetes</taxon>
        <taxon>Dipodascales</taxon>
        <taxon>Dipodascaceae</taxon>
        <taxon>Geotrichum</taxon>
    </lineage>
</organism>
<accession>A0A0J9XCU9</accession>
<feature type="transmembrane region" description="Helical" evidence="10">
    <location>
        <begin position="448"/>
        <end position="470"/>
    </location>
</feature>
<evidence type="ECO:0000256" key="3">
    <source>
        <dbReference type="ARBA" id="ARBA00022448"/>
    </source>
</evidence>
<feature type="transmembrane region" description="Helical" evidence="10">
    <location>
        <begin position="388"/>
        <end position="410"/>
    </location>
</feature>
<evidence type="ECO:0000256" key="2">
    <source>
        <dbReference type="ARBA" id="ARBA00008066"/>
    </source>
</evidence>
<feature type="transmembrane region" description="Helical" evidence="10">
    <location>
        <begin position="174"/>
        <end position="194"/>
    </location>
</feature>
<dbReference type="GO" id="GO:0015194">
    <property type="term" value="F:L-serine transmembrane transporter activity"/>
    <property type="evidence" value="ECO:0007669"/>
    <property type="project" value="TreeGrafter"/>
</dbReference>
<dbReference type="GO" id="GO:0061459">
    <property type="term" value="F:L-arginine transmembrane transporter activity"/>
    <property type="evidence" value="ECO:0007669"/>
    <property type="project" value="TreeGrafter"/>
</dbReference>
<comment type="subcellular location">
    <subcellularLocation>
        <location evidence="1">Vacuole membrane</location>
        <topology evidence="1">Multi-pass membrane protein</topology>
    </subcellularLocation>
</comment>
<evidence type="ECO:0000256" key="6">
    <source>
        <dbReference type="ARBA" id="ARBA00022970"/>
    </source>
</evidence>
<keyword evidence="5 10" id="KW-0812">Transmembrane</keyword>
<feature type="transmembrane region" description="Helical" evidence="10">
    <location>
        <begin position="206"/>
        <end position="228"/>
    </location>
</feature>
<dbReference type="GO" id="GO:0005302">
    <property type="term" value="F:L-tyrosine transmembrane transporter activity"/>
    <property type="evidence" value="ECO:0007669"/>
    <property type="project" value="TreeGrafter"/>
</dbReference>
<dbReference type="Proteomes" id="UP000242525">
    <property type="component" value="Unassembled WGS sequence"/>
</dbReference>
<keyword evidence="6" id="KW-0029">Amino-acid transport</keyword>
<dbReference type="GO" id="GO:0005290">
    <property type="term" value="F:L-histidine transmembrane transporter activity"/>
    <property type="evidence" value="ECO:0007669"/>
    <property type="project" value="TreeGrafter"/>
</dbReference>
<dbReference type="GO" id="GO:0015189">
    <property type="term" value="F:L-lysine transmembrane transporter activity"/>
    <property type="evidence" value="ECO:0007669"/>
    <property type="project" value="TreeGrafter"/>
</dbReference>
<feature type="transmembrane region" description="Helical" evidence="10">
    <location>
        <begin position="284"/>
        <end position="307"/>
    </location>
</feature>
<feature type="transmembrane region" description="Helical" evidence="10">
    <location>
        <begin position="57"/>
        <end position="84"/>
    </location>
</feature>
<keyword evidence="7 10" id="KW-1133">Transmembrane helix</keyword>
<keyword evidence="8 10" id="KW-0472">Membrane</keyword>
<dbReference type="InterPro" id="IPR013057">
    <property type="entry name" value="AA_transpt_TM"/>
</dbReference>
<dbReference type="PANTHER" id="PTHR22950:SF678">
    <property type="entry name" value="VACUOLAR AMINO ACID TRANSPORTER 5-RELATED"/>
    <property type="match status" value="1"/>
</dbReference>
<dbReference type="GO" id="GO:0000329">
    <property type="term" value="C:fungal-type vacuole membrane"/>
    <property type="evidence" value="ECO:0007669"/>
    <property type="project" value="TreeGrafter"/>
</dbReference>
<dbReference type="EMBL" id="CCBN010000009">
    <property type="protein sequence ID" value="CDO55097.1"/>
    <property type="molecule type" value="Genomic_DNA"/>
</dbReference>
<evidence type="ECO:0000313" key="12">
    <source>
        <dbReference type="EMBL" id="CDO55097.1"/>
    </source>
</evidence>
<dbReference type="Pfam" id="PF01490">
    <property type="entry name" value="Aa_trans"/>
    <property type="match status" value="1"/>
</dbReference>
<dbReference type="GO" id="GO:0005313">
    <property type="term" value="F:L-glutamate transmembrane transporter activity"/>
    <property type="evidence" value="ECO:0007669"/>
    <property type="project" value="TreeGrafter"/>
</dbReference>
<dbReference type="OrthoDB" id="438545at2759"/>
<evidence type="ECO:0000256" key="5">
    <source>
        <dbReference type="ARBA" id="ARBA00022692"/>
    </source>
</evidence>
<feature type="transmembrane region" description="Helical" evidence="10">
    <location>
        <begin position="365"/>
        <end position="382"/>
    </location>
</feature>
<evidence type="ECO:0000256" key="4">
    <source>
        <dbReference type="ARBA" id="ARBA00022554"/>
    </source>
</evidence>
<evidence type="ECO:0000256" key="10">
    <source>
        <dbReference type="SAM" id="Phobius"/>
    </source>
</evidence>
<evidence type="ECO:0000256" key="9">
    <source>
        <dbReference type="SAM" id="MobiDB-lite"/>
    </source>
</evidence>
<feature type="domain" description="Amino acid transporter transmembrane" evidence="11">
    <location>
        <begin position="26"/>
        <end position="416"/>
    </location>
</feature>
<evidence type="ECO:0000256" key="8">
    <source>
        <dbReference type="ARBA" id="ARBA00023136"/>
    </source>
</evidence>
<gene>
    <name evidence="12" type="ORF">BN980_GECA09s04135g</name>
</gene>
<evidence type="ECO:0000256" key="7">
    <source>
        <dbReference type="ARBA" id="ARBA00022989"/>
    </source>
</evidence>
<evidence type="ECO:0000259" key="11">
    <source>
        <dbReference type="Pfam" id="PF01490"/>
    </source>
</evidence>
<comment type="caution">
    <text evidence="12">The sequence shown here is derived from an EMBL/GenBank/DDBJ whole genome shotgun (WGS) entry which is preliminary data.</text>
</comment>
<name>A0A0J9XCU9_GEOCN</name>
<evidence type="ECO:0000313" key="13">
    <source>
        <dbReference type="Proteomes" id="UP000242525"/>
    </source>
</evidence>
<comment type="similarity">
    <text evidence="2">Belongs to the amino acid/polyamine transporter 2 family.</text>
</comment>
<keyword evidence="3" id="KW-0813">Transport</keyword>
<feature type="transmembrane region" description="Helical" evidence="10">
    <location>
        <begin position="31"/>
        <end position="51"/>
    </location>
</feature>
<evidence type="ECO:0000256" key="1">
    <source>
        <dbReference type="ARBA" id="ARBA00004128"/>
    </source>
</evidence>
<feature type="transmembrane region" description="Helical" evidence="10">
    <location>
        <begin position="249"/>
        <end position="272"/>
    </location>
</feature>
<feature type="region of interest" description="Disordered" evidence="9">
    <location>
        <begin position="1"/>
        <end position="20"/>
    </location>
</feature>
<dbReference type="PANTHER" id="PTHR22950">
    <property type="entry name" value="AMINO ACID TRANSPORTER"/>
    <property type="match status" value="1"/>
</dbReference>
<dbReference type="STRING" id="1173061.A0A0J9XCU9"/>
<keyword evidence="4" id="KW-0926">Vacuole</keyword>